<dbReference type="RefSeq" id="WP_023268703.1">
    <property type="nucleotide sequence ID" value="NZ_AXZL01000076.1"/>
</dbReference>
<gene>
    <name evidence="1" type="ORF">SHD_3839</name>
</gene>
<evidence type="ECO:0000313" key="2">
    <source>
        <dbReference type="Proteomes" id="UP000017548"/>
    </source>
</evidence>
<protein>
    <submittedName>
        <fullName evidence="1">Uncharacterized protein</fullName>
    </submittedName>
</protein>
<dbReference type="EMBL" id="AXZL01000076">
    <property type="protein sequence ID" value="ESE39630.1"/>
    <property type="molecule type" value="Genomic_DNA"/>
</dbReference>
<dbReference type="Proteomes" id="UP000017548">
    <property type="component" value="Unassembled WGS sequence"/>
</dbReference>
<proteinExistence type="predicted"/>
<keyword evidence="2" id="KW-1185">Reference proteome</keyword>
<accession>A0ABP2YZ36</accession>
<name>A0ABP2YZ36_9GAMM</name>
<evidence type="ECO:0000313" key="1">
    <source>
        <dbReference type="EMBL" id="ESE39630.1"/>
    </source>
</evidence>
<organism evidence="1 2">
    <name type="scientific">Shewanella decolorationis S12</name>
    <dbReference type="NCBI Taxonomy" id="1353536"/>
    <lineage>
        <taxon>Bacteria</taxon>
        <taxon>Pseudomonadati</taxon>
        <taxon>Pseudomonadota</taxon>
        <taxon>Gammaproteobacteria</taxon>
        <taxon>Alteromonadales</taxon>
        <taxon>Shewanellaceae</taxon>
        <taxon>Shewanella</taxon>
    </lineage>
</organism>
<sequence length="137" mass="15791">MSIESRIKEYSARLDRLAERLKDEDSSNVNIYRNFLTFVSDNPDHTYYPITKLLTAAKCKDANQALDVANYFSVGRNALLNVTFCYFDFDGTDIRIDRECFIDSLNNNTPPVEDETGYPIDNFEPSRLGFYCNLISE</sequence>
<reference evidence="1 2" key="1">
    <citation type="journal article" date="2013" name="Genome Announc.">
        <title>Draft Genome Sequence of Shewanella decolorationis S12, a Dye-Degrading Bacterium Isolated from a Wastewater Treatment Plant.</title>
        <authorList>
            <person name="Xu M."/>
            <person name="Fang Y."/>
            <person name="Liu J."/>
            <person name="Chen X."/>
            <person name="Sun G."/>
            <person name="Guo J."/>
            <person name="Hua Z."/>
            <person name="Tu Q."/>
            <person name="Wu L."/>
            <person name="Zhou J."/>
            <person name="Liu X."/>
        </authorList>
    </citation>
    <scope>NUCLEOTIDE SEQUENCE [LARGE SCALE GENOMIC DNA]</scope>
    <source>
        <strain evidence="1 2">S12</strain>
    </source>
</reference>
<comment type="caution">
    <text evidence="1">The sequence shown here is derived from an EMBL/GenBank/DDBJ whole genome shotgun (WGS) entry which is preliminary data.</text>
</comment>